<dbReference type="RefSeq" id="WP_189334179.1">
    <property type="nucleotide sequence ID" value="NZ_AP023356.1"/>
</dbReference>
<evidence type="ECO:0000259" key="1">
    <source>
        <dbReference type="PROSITE" id="PS50801"/>
    </source>
</evidence>
<feature type="domain" description="STAS" evidence="1">
    <location>
        <begin position="12"/>
        <end position="91"/>
    </location>
</feature>
<dbReference type="Gene3D" id="3.30.565.10">
    <property type="entry name" value="Histidine kinase-like ATPase, C-terminal domain"/>
    <property type="match status" value="1"/>
</dbReference>
<reference evidence="2 3" key="1">
    <citation type="submission" date="2020-08" db="EMBL/GenBank/DDBJ databases">
        <title>Whole genome shotgun sequence of Actinoplanes ianthinogenes NBRC 13996.</title>
        <authorList>
            <person name="Komaki H."/>
            <person name="Tamura T."/>
        </authorList>
    </citation>
    <scope>NUCLEOTIDE SEQUENCE [LARGE SCALE GENOMIC DNA]</scope>
    <source>
        <strain evidence="2 3">NBRC 13996</strain>
    </source>
</reference>
<dbReference type="Proteomes" id="UP000676967">
    <property type="component" value="Chromosome"/>
</dbReference>
<dbReference type="SUPFAM" id="SSF52091">
    <property type="entry name" value="SpoIIaa-like"/>
    <property type="match status" value="1"/>
</dbReference>
<dbReference type="PROSITE" id="PS50801">
    <property type="entry name" value="STAS"/>
    <property type="match status" value="1"/>
</dbReference>
<keyword evidence="2" id="KW-0547">Nucleotide-binding</keyword>
<dbReference type="Pfam" id="PF01740">
    <property type="entry name" value="STAS"/>
    <property type="match status" value="1"/>
</dbReference>
<dbReference type="InterPro" id="IPR036890">
    <property type="entry name" value="HATPase_C_sf"/>
</dbReference>
<dbReference type="GO" id="GO:0005524">
    <property type="term" value="F:ATP binding"/>
    <property type="evidence" value="ECO:0007669"/>
    <property type="project" value="UniProtKB-KW"/>
</dbReference>
<dbReference type="CDD" id="cd16936">
    <property type="entry name" value="HATPase_RsbW-like"/>
    <property type="match status" value="1"/>
</dbReference>
<dbReference type="Gene3D" id="3.30.750.24">
    <property type="entry name" value="STAS domain"/>
    <property type="match status" value="1"/>
</dbReference>
<keyword evidence="3" id="KW-1185">Reference proteome</keyword>
<protein>
    <submittedName>
        <fullName evidence="2">ATP-binding protein</fullName>
    </submittedName>
</protein>
<name>A0ABN6C4C6_9ACTN</name>
<organism evidence="2 3">
    <name type="scientific">Actinoplanes ianthinogenes</name>
    <dbReference type="NCBI Taxonomy" id="122358"/>
    <lineage>
        <taxon>Bacteria</taxon>
        <taxon>Bacillati</taxon>
        <taxon>Actinomycetota</taxon>
        <taxon>Actinomycetes</taxon>
        <taxon>Micromonosporales</taxon>
        <taxon>Micromonosporaceae</taxon>
        <taxon>Actinoplanes</taxon>
    </lineage>
</organism>
<keyword evidence="2" id="KW-0067">ATP-binding</keyword>
<proteinExistence type="predicted"/>
<dbReference type="SUPFAM" id="SSF55874">
    <property type="entry name" value="ATPase domain of HSP90 chaperone/DNA topoisomerase II/histidine kinase"/>
    <property type="match status" value="1"/>
</dbReference>
<accession>A0ABN6C4C6</accession>
<dbReference type="EMBL" id="AP023356">
    <property type="protein sequence ID" value="BCJ39411.1"/>
    <property type="molecule type" value="Genomic_DNA"/>
</dbReference>
<dbReference type="InterPro" id="IPR036513">
    <property type="entry name" value="STAS_dom_sf"/>
</dbReference>
<dbReference type="PANTHER" id="PTHR35526">
    <property type="entry name" value="ANTI-SIGMA-F FACTOR RSBW-RELATED"/>
    <property type="match status" value="1"/>
</dbReference>
<dbReference type="CDD" id="cd07043">
    <property type="entry name" value="STAS_anti-anti-sigma_factors"/>
    <property type="match status" value="1"/>
</dbReference>
<evidence type="ECO:0000313" key="2">
    <source>
        <dbReference type="EMBL" id="BCJ39411.1"/>
    </source>
</evidence>
<gene>
    <name evidence="2" type="ORF">Aiant_00680</name>
</gene>
<sequence>MQTTVERCLETGVVTVRFEGELDRTTAPEVRTALGKAAAECPTAVLVDLSALERVEPASFSVFATATFKAESDWGVPLLLYAARPDVRKDLATYRSFVALYDDRALALAAMRAYVPRWICEHLAPVPGSAAAARGVVGDACLMWGLPRLRDRARLIVSELASNAILHAATDFSVTAVCTGRYLRIAVQDRSSQMPLRMPKPAVDHPQPGWGLRVVEASSTHWGALPLTSGKIVWALLTTGR</sequence>
<dbReference type="PANTHER" id="PTHR35526:SF3">
    <property type="entry name" value="ANTI-SIGMA-F FACTOR RSBW"/>
    <property type="match status" value="1"/>
</dbReference>
<dbReference type="InterPro" id="IPR002645">
    <property type="entry name" value="STAS_dom"/>
</dbReference>
<evidence type="ECO:0000313" key="3">
    <source>
        <dbReference type="Proteomes" id="UP000676967"/>
    </source>
</evidence>
<dbReference type="InterPro" id="IPR050267">
    <property type="entry name" value="Anti-sigma-factor_SerPK"/>
</dbReference>